<dbReference type="EMBL" id="MRZV01000551">
    <property type="protein sequence ID" value="PIK47899.1"/>
    <property type="molecule type" value="Genomic_DNA"/>
</dbReference>
<keyword evidence="2" id="KW-1185">Reference proteome</keyword>
<dbReference type="InterPro" id="IPR051055">
    <property type="entry name" value="PIF1_helicase"/>
</dbReference>
<evidence type="ECO:0000313" key="1">
    <source>
        <dbReference type="EMBL" id="PIK47899.1"/>
    </source>
</evidence>
<accession>A0A2G8KIS3</accession>
<dbReference type="AlphaFoldDB" id="A0A2G8KIS3"/>
<comment type="caution">
    <text evidence="1">The sequence shown here is derived from an EMBL/GenBank/DDBJ whole genome shotgun (WGS) entry which is preliminary data.</text>
</comment>
<dbReference type="Proteomes" id="UP000230750">
    <property type="component" value="Unassembled WGS sequence"/>
</dbReference>
<protein>
    <submittedName>
        <fullName evidence="1">Uncharacterized protein</fullName>
    </submittedName>
</protein>
<proteinExistence type="predicted"/>
<name>A0A2G8KIS3_STIJA</name>
<sequence>MQKTMLLYPIKSEITEAEYGKLTQNFLYVSKLLANAKDGELNMTYDDFLKDVDLSEEEYIQAIRSSIKTPTIFLERTPAAIRVNCYMKNLLGTYGANHDIQFVTDPYACAVYIVAYMSKSQRGMSLLLDQACKEAREGNSDVRKQVRIIGNKFVNAVEVSAQEAAYLLLQLPITTISRSIVFINTSPCEERTFLLKSKEKLEEMNPDATDIECGNVLKRYATRPKILEQWSLVDYVSKLNVHFPKELEEQIFR</sequence>
<dbReference type="PANTHER" id="PTHR47642">
    <property type="entry name" value="ATP-DEPENDENT DNA HELICASE"/>
    <property type="match status" value="1"/>
</dbReference>
<dbReference type="OrthoDB" id="10063152at2759"/>
<evidence type="ECO:0000313" key="2">
    <source>
        <dbReference type="Proteomes" id="UP000230750"/>
    </source>
</evidence>
<dbReference type="PANTHER" id="PTHR47642:SF5">
    <property type="entry name" value="ATP-DEPENDENT DNA HELICASE"/>
    <property type="match status" value="1"/>
</dbReference>
<gene>
    <name evidence="1" type="ORF">BSL78_15229</name>
</gene>
<organism evidence="1 2">
    <name type="scientific">Stichopus japonicus</name>
    <name type="common">Sea cucumber</name>
    <dbReference type="NCBI Taxonomy" id="307972"/>
    <lineage>
        <taxon>Eukaryota</taxon>
        <taxon>Metazoa</taxon>
        <taxon>Echinodermata</taxon>
        <taxon>Eleutherozoa</taxon>
        <taxon>Echinozoa</taxon>
        <taxon>Holothuroidea</taxon>
        <taxon>Aspidochirotacea</taxon>
        <taxon>Aspidochirotida</taxon>
        <taxon>Stichopodidae</taxon>
        <taxon>Apostichopus</taxon>
    </lineage>
</organism>
<dbReference type="STRING" id="307972.A0A2G8KIS3"/>
<reference evidence="1 2" key="1">
    <citation type="journal article" date="2017" name="PLoS Biol.">
        <title>The sea cucumber genome provides insights into morphological evolution and visceral regeneration.</title>
        <authorList>
            <person name="Zhang X."/>
            <person name="Sun L."/>
            <person name="Yuan J."/>
            <person name="Sun Y."/>
            <person name="Gao Y."/>
            <person name="Zhang L."/>
            <person name="Li S."/>
            <person name="Dai H."/>
            <person name="Hamel J.F."/>
            <person name="Liu C."/>
            <person name="Yu Y."/>
            <person name="Liu S."/>
            <person name="Lin W."/>
            <person name="Guo K."/>
            <person name="Jin S."/>
            <person name="Xu P."/>
            <person name="Storey K.B."/>
            <person name="Huan P."/>
            <person name="Zhang T."/>
            <person name="Zhou Y."/>
            <person name="Zhang J."/>
            <person name="Lin C."/>
            <person name="Li X."/>
            <person name="Xing L."/>
            <person name="Huo D."/>
            <person name="Sun M."/>
            <person name="Wang L."/>
            <person name="Mercier A."/>
            <person name="Li F."/>
            <person name="Yang H."/>
            <person name="Xiang J."/>
        </authorList>
    </citation>
    <scope>NUCLEOTIDE SEQUENCE [LARGE SCALE GENOMIC DNA]</scope>
    <source>
        <strain evidence="1">Shaxun</strain>
        <tissue evidence="1">Muscle</tissue>
    </source>
</reference>